<dbReference type="Pfam" id="PF14739">
    <property type="entry name" value="DUF4472"/>
    <property type="match status" value="2"/>
</dbReference>
<keyword evidence="1" id="KW-0175">Coiled coil</keyword>
<keyword evidence="5" id="KW-1185">Reference proteome</keyword>
<evidence type="ECO:0000256" key="1">
    <source>
        <dbReference type="SAM" id="Coils"/>
    </source>
</evidence>
<dbReference type="OrthoDB" id="2113965at2759"/>
<feature type="region of interest" description="Disordered" evidence="2">
    <location>
        <begin position="147"/>
        <end position="169"/>
    </location>
</feature>
<dbReference type="Proteomes" id="UP000437017">
    <property type="component" value="Unassembled WGS sequence"/>
</dbReference>
<evidence type="ECO:0000259" key="3">
    <source>
        <dbReference type="Pfam" id="PF14739"/>
    </source>
</evidence>
<feature type="region of interest" description="Disordered" evidence="2">
    <location>
        <begin position="345"/>
        <end position="364"/>
    </location>
</feature>
<feature type="domain" description="DUF4472" evidence="3">
    <location>
        <begin position="232"/>
        <end position="287"/>
    </location>
</feature>
<feature type="coiled-coil region" evidence="1">
    <location>
        <begin position="408"/>
        <end position="435"/>
    </location>
</feature>
<accession>A0A6A1Q085</accession>
<sequence>SKARCVRTTVTAAASPYHARCLTRPQAEPFYALVVPSASLINAGVQICVSQMRKRKPERMDRKIWKKRHRAWGSPESFLPMEYVAAPGPRSGAPPRATKNVLPRAETWLPGVPGGAPTWATNLETQVPSDIELSEEQQLQVGVGALGHWQEGGHPQGPTGPTSHPGHPQVCKELVDLQIKTHRLKEQHEAEIFELKSEVGTDVCLLSASPHLSCVCCVPVDAQMDDDLVTPQVLWLESRVLELELHGEQAAPAEADPGHRQALAQELGHKAWGQGHSDHHRLQVTMSAWVEAKQGSSRGTAQPKDFLTPENEQQKLGDGGSAAGTGDACVSDCLTWDRRAQQGTVSKGAVLKGQKESPALGPAKPHTHVCRVALGWQLQGAQEEAKTAGQQLAAQALVRPTPTCFEVLSACRGQLHQAEAENARLQLQLKKLNEEYAIRLQHCARAVAGYADGAGPKPASTALRTFLETTLEDIRGAHHSREQQLARAARTYRKRLADLSRRHEELLAAQSVQQVLVDPNGAPRTPKATSGAATSDMEPPPLHTVTKFGHLREVQARLEKQLQKLQAQKEPSEASQGGPLEPQGLEAASWAQIRQKLQDFSRGTQAELERERAQLLVRAMMAEEQLSELQEYVDQHLGRYKQEILRLRKLVGTGNPWKAGATPPAKLQHPRTCSR</sequence>
<evidence type="ECO:0000256" key="2">
    <source>
        <dbReference type="SAM" id="MobiDB-lite"/>
    </source>
</evidence>
<feature type="coiled-coil region" evidence="1">
    <location>
        <begin position="482"/>
        <end position="509"/>
    </location>
</feature>
<name>A0A6A1Q085_BALPH</name>
<dbReference type="InterPro" id="IPR029329">
    <property type="entry name" value="DUF4472"/>
</dbReference>
<dbReference type="AlphaFoldDB" id="A0A6A1Q085"/>
<reference evidence="4 5" key="1">
    <citation type="journal article" date="2019" name="PLoS ONE">
        <title>Genomic analyses reveal an absence of contemporary introgressive admixture between fin whales and blue whales, despite known hybrids.</title>
        <authorList>
            <person name="Westbury M.V."/>
            <person name="Petersen B."/>
            <person name="Lorenzen E.D."/>
        </authorList>
    </citation>
    <scope>NUCLEOTIDE SEQUENCE [LARGE SCALE GENOMIC DNA]</scope>
    <source>
        <strain evidence="4">FinWhale-01</strain>
    </source>
</reference>
<evidence type="ECO:0000313" key="4">
    <source>
        <dbReference type="EMBL" id="KAB0401608.1"/>
    </source>
</evidence>
<evidence type="ECO:0000313" key="5">
    <source>
        <dbReference type="Proteomes" id="UP000437017"/>
    </source>
</evidence>
<feature type="region of interest" description="Disordered" evidence="2">
    <location>
        <begin position="293"/>
        <end position="324"/>
    </location>
</feature>
<dbReference type="PANTHER" id="PTHR22106">
    <property type="entry name" value="COILED-COIL DOMAIN-CONTAINING PROTEIN 78"/>
    <property type="match status" value="1"/>
</dbReference>
<feature type="region of interest" description="Disordered" evidence="2">
    <location>
        <begin position="517"/>
        <end position="540"/>
    </location>
</feature>
<feature type="non-terminal residue" evidence="4">
    <location>
        <position position="1"/>
    </location>
</feature>
<proteinExistence type="predicted"/>
<protein>
    <recommendedName>
        <fullName evidence="3">DUF4472 domain-containing protein</fullName>
    </recommendedName>
</protein>
<dbReference type="GO" id="GO:0005737">
    <property type="term" value="C:cytoplasm"/>
    <property type="evidence" value="ECO:0007669"/>
    <property type="project" value="TreeGrafter"/>
</dbReference>
<feature type="region of interest" description="Disordered" evidence="2">
    <location>
        <begin position="563"/>
        <end position="582"/>
    </location>
</feature>
<organism evidence="4 5">
    <name type="scientific">Balaenoptera physalus</name>
    <name type="common">Fin whale</name>
    <name type="synonym">Balaena physalus</name>
    <dbReference type="NCBI Taxonomy" id="9770"/>
    <lineage>
        <taxon>Eukaryota</taxon>
        <taxon>Metazoa</taxon>
        <taxon>Chordata</taxon>
        <taxon>Craniata</taxon>
        <taxon>Vertebrata</taxon>
        <taxon>Euteleostomi</taxon>
        <taxon>Mammalia</taxon>
        <taxon>Eutheria</taxon>
        <taxon>Laurasiatheria</taxon>
        <taxon>Artiodactyla</taxon>
        <taxon>Whippomorpha</taxon>
        <taxon>Cetacea</taxon>
        <taxon>Mysticeti</taxon>
        <taxon>Balaenopteridae</taxon>
        <taxon>Balaenoptera</taxon>
    </lineage>
</organism>
<feature type="compositionally biased region" description="Low complexity" evidence="2">
    <location>
        <begin position="152"/>
        <end position="169"/>
    </location>
</feature>
<dbReference type="InterPro" id="IPR039873">
    <property type="entry name" value="CCDC78"/>
</dbReference>
<comment type="caution">
    <text evidence="4">The sequence shown here is derived from an EMBL/GenBank/DDBJ whole genome shotgun (WGS) entry which is preliminary data.</text>
</comment>
<gene>
    <name evidence="4" type="ORF">E2I00_007266</name>
</gene>
<feature type="domain" description="DUF4472" evidence="3">
    <location>
        <begin position="169"/>
        <end position="199"/>
    </location>
</feature>
<dbReference type="EMBL" id="SGJD01001175">
    <property type="protein sequence ID" value="KAB0401608.1"/>
    <property type="molecule type" value="Genomic_DNA"/>
</dbReference>
<dbReference type="PANTHER" id="PTHR22106:SF5">
    <property type="entry name" value="COILED-COIL DOMAIN-CONTAINING PROTEIN 78"/>
    <property type="match status" value="1"/>
</dbReference>
<feature type="region of interest" description="Disordered" evidence="2">
    <location>
        <begin position="653"/>
        <end position="675"/>
    </location>
</feature>